<dbReference type="Gene3D" id="3.20.80.10">
    <property type="entry name" value="Regulatory factor, effector binding domain"/>
    <property type="match status" value="1"/>
</dbReference>
<dbReference type="InterPro" id="IPR010499">
    <property type="entry name" value="AraC_E-bd"/>
</dbReference>
<feature type="domain" description="AraC effector-binding" evidence="1">
    <location>
        <begin position="8"/>
        <end position="178"/>
    </location>
</feature>
<dbReference type="Proteomes" id="UP000593892">
    <property type="component" value="Chromosome"/>
</dbReference>
<dbReference type="Pfam" id="PF06445">
    <property type="entry name" value="GyrI-like"/>
    <property type="match status" value="1"/>
</dbReference>
<evidence type="ECO:0000313" key="3">
    <source>
        <dbReference type="Proteomes" id="UP000593892"/>
    </source>
</evidence>
<evidence type="ECO:0000259" key="1">
    <source>
        <dbReference type="SMART" id="SM00871"/>
    </source>
</evidence>
<dbReference type="InterPro" id="IPR029442">
    <property type="entry name" value="GyrI-like"/>
</dbReference>
<dbReference type="SUPFAM" id="SSF55136">
    <property type="entry name" value="Probable bacterial effector-binding domain"/>
    <property type="match status" value="1"/>
</dbReference>
<evidence type="ECO:0000313" key="2">
    <source>
        <dbReference type="EMBL" id="QOY91225.1"/>
    </source>
</evidence>
<accession>A0A7S7SPK3</accession>
<dbReference type="KEGG" id="pfer:IRI77_15130"/>
<dbReference type="AlphaFoldDB" id="A0A7S7SPK3"/>
<dbReference type="EMBL" id="CP063849">
    <property type="protein sequence ID" value="QOY91225.1"/>
    <property type="molecule type" value="Genomic_DNA"/>
</dbReference>
<sequence>MAKLNCSKKPTIVEIPATHYLSIAGHGQPGGPEFQDAIGALYPMVYTIKMTRKFSGRETFPVAPLESVYTAITDWQLLMPVPAAIGKQEVRQTAAQLIGKGKTETVQRVELVTRREGRCLQALHVGPYDQVAETIAVLKQHADANGLELVGPHHEIYLSDPRRTAPEKLKTVVRYPVKKASAPVQLA</sequence>
<name>A0A7S7SPK3_PALFE</name>
<dbReference type="RefSeq" id="WP_194452879.1">
    <property type="nucleotide sequence ID" value="NZ_CP063849.1"/>
</dbReference>
<keyword evidence="3" id="KW-1185">Reference proteome</keyword>
<dbReference type="SMART" id="SM00871">
    <property type="entry name" value="AraC_E_bind"/>
    <property type="match status" value="1"/>
</dbReference>
<proteinExistence type="predicted"/>
<gene>
    <name evidence="2" type="ORF">IRI77_15130</name>
</gene>
<protein>
    <submittedName>
        <fullName evidence="2">GyrI-like domain-containing protein</fullName>
    </submittedName>
</protein>
<reference evidence="2 3" key="1">
    <citation type="submission" date="2020-10" db="EMBL/GenBank/DDBJ databases">
        <title>Complete genome sequence of Paludibaculum fermentans P105T, a facultatively anaerobic acidobacterium capable of dissimilatory Fe(III) reduction.</title>
        <authorList>
            <person name="Dedysh S.N."/>
            <person name="Beletsky A.V."/>
            <person name="Kulichevskaya I.S."/>
            <person name="Mardanov A.V."/>
            <person name="Ravin N.V."/>
        </authorList>
    </citation>
    <scope>NUCLEOTIDE SEQUENCE [LARGE SCALE GENOMIC DNA]</scope>
    <source>
        <strain evidence="2 3">P105</strain>
    </source>
</reference>
<dbReference type="InterPro" id="IPR011256">
    <property type="entry name" value="Reg_factor_effector_dom_sf"/>
</dbReference>
<organism evidence="2 3">
    <name type="scientific">Paludibaculum fermentans</name>
    <dbReference type="NCBI Taxonomy" id="1473598"/>
    <lineage>
        <taxon>Bacteria</taxon>
        <taxon>Pseudomonadati</taxon>
        <taxon>Acidobacteriota</taxon>
        <taxon>Terriglobia</taxon>
        <taxon>Bryobacterales</taxon>
        <taxon>Bryobacteraceae</taxon>
        <taxon>Paludibaculum</taxon>
    </lineage>
</organism>